<accession>A0A8T9C541</accession>
<dbReference type="Proteomes" id="UP000469558">
    <property type="component" value="Unassembled WGS sequence"/>
</dbReference>
<dbReference type="AlphaFoldDB" id="A0A8T9C541"/>
<organism evidence="1 2">
    <name type="scientific">Lachnellula suecica</name>
    <dbReference type="NCBI Taxonomy" id="602035"/>
    <lineage>
        <taxon>Eukaryota</taxon>
        <taxon>Fungi</taxon>
        <taxon>Dikarya</taxon>
        <taxon>Ascomycota</taxon>
        <taxon>Pezizomycotina</taxon>
        <taxon>Leotiomycetes</taxon>
        <taxon>Helotiales</taxon>
        <taxon>Lachnaceae</taxon>
        <taxon>Lachnellula</taxon>
    </lineage>
</organism>
<name>A0A8T9C541_9HELO</name>
<evidence type="ECO:0000313" key="1">
    <source>
        <dbReference type="EMBL" id="TVY78465.1"/>
    </source>
</evidence>
<comment type="caution">
    <text evidence="1">The sequence shown here is derived from an EMBL/GenBank/DDBJ whole genome shotgun (WGS) entry which is preliminary data.</text>
</comment>
<sequence length="161" mass="17861">QVHVLFFDVSGTWVAQRKPQADELWGAVQEALELDTSSMSSEIRAKASKKSYGKWDKLEADWKTEGDNFTRACITRRGTANWKAVDKHRVELLPQLLADRGLIIRIEDASTLGFKVREGCSGTSRYLNTLALSGIDCPLRLTLALAWTCSISSAIVPFSNS</sequence>
<feature type="non-terminal residue" evidence="1">
    <location>
        <position position="1"/>
    </location>
</feature>
<dbReference type="EMBL" id="QGMK01000759">
    <property type="protein sequence ID" value="TVY78465.1"/>
    <property type="molecule type" value="Genomic_DNA"/>
</dbReference>
<protein>
    <submittedName>
        <fullName evidence="1">Uncharacterized protein</fullName>
    </submittedName>
</protein>
<dbReference type="OrthoDB" id="40579at2759"/>
<gene>
    <name evidence="1" type="ORF">LSUE1_G001706</name>
</gene>
<keyword evidence="2" id="KW-1185">Reference proteome</keyword>
<evidence type="ECO:0000313" key="2">
    <source>
        <dbReference type="Proteomes" id="UP000469558"/>
    </source>
</evidence>
<reference evidence="1 2" key="1">
    <citation type="submission" date="2018-05" db="EMBL/GenBank/DDBJ databases">
        <title>Genome sequencing and assembly of the regulated plant pathogen Lachnellula willkommii and related sister species for the development of diagnostic species identification markers.</title>
        <authorList>
            <person name="Giroux E."/>
            <person name="Bilodeau G."/>
        </authorList>
    </citation>
    <scope>NUCLEOTIDE SEQUENCE [LARGE SCALE GENOMIC DNA]</scope>
    <source>
        <strain evidence="1 2">CBS 268.59</strain>
    </source>
</reference>
<proteinExistence type="predicted"/>